<dbReference type="GeneID" id="95581706"/>
<evidence type="ECO:0000313" key="2">
    <source>
        <dbReference type="Proteomes" id="UP000288028"/>
    </source>
</evidence>
<name>A0A430B6C1_9ENTE</name>
<gene>
    <name evidence="1" type="ORF">CBF28_05275</name>
</gene>
<comment type="caution">
    <text evidence="1">The sequence shown here is derived from an EMBL/GenBank/DDBJ whole genome shotgun (WGS) entry which is preliminary data.</text>
</comment>
<dbReference type="AlphaFoldDB" id="A0A430B6C1"/>
<dbReference type="Proteomes" id="UP000288028">
    <property type="component" value="Unassembled WGS sequence"/>
</dbReference>
<keyword evidence="2" id="KW-1185">Reference proteome</keyword>
<proteinExistence type="predicted"/>
<evidence type="ECO:0008006" key="3">
    <source>
        <dbReference type="Google" id="ProtNLM"/>
    </source>
</evidence>
<dbReference type="OrthoDB" id="2046657at2"/>
<dbReference type="PROSITE" id="PS51257">
    <property type="entry name" value="PROKAR_LIPOPROTEIN"/>
    <property type="match status" value="1"/>
</dbReference>
<dbReference type="EMBL" id="NGKB01000004">
    <property type="protein sequence ID" value="RSU15846.1"/>
    <property type="molecule type" value="Genomic_DNA"/>
</dbReference>
<reference evidence="1 2" key="1">
    <citation type="submission" date="2017-05" db="EMBL/GenBank/DDBJ databases">
        <title>Vagococcus spp. assemblies.</title>
        <authorList>
            <person name="Gulvik C.A."/>
        </authorList>
    </citation>
    <scope>NUCLEOTIDE SEQUENCE [LARGE SCALE GENOMIC DNA]</scope>
    <source>
        <strain evidence="1 2">SS1714</strain>
    </source>
</reference>
<dbReference type="RefSeq" id="WP_126792694.1">
    <property type="nucleotide sequence ID" value="NZ_CP060720.1"/>
</dbReference>
<evidence type="ECO:0000313" key="1">
    <source>
        <dbReference type="EMBL" id="RSU15846.1"/>
    </source>
</evidence>
<protein>
    <recommendedName>
        <fullName evidence="3">Lipoprotein</fullName>
    </recommendedName>
</protein>
<accession>A0A430B6C1</accession>
<organism evidence="1 2">
    <name type="scientific">Vagococcus carniphilus</name>
    <dbReference type="NCBI Taxonomy" id="218144"/>
    <lineage>
        <taxon>Bacteria</taxon>
        <taxon>Bacillati</taxon>
        <taxon>Bacillota</taxon>
        <taxon>Bacilli</taxon>
        <taxon>Lactobacillales</taxon>
        <taxon>Enterococcaceae</taxon>
        <taxon>Vagococcus</taxon>
    </lineage>
</organism>
<sequence length="163" mass="18477">MKGLIVVFVLGGILFIGSSCAKQETFREYDSEKRALNLQDSFDYDHKESKVFTQNELLADVKLSGIDTVWELDCSTSDFLDINYHSENKAGEFKVILVKPNHKVETLFENTDKGTKKKKMPAGKNYIRIIGNQSDAAFGIKYQVGKQTKIIMNQVKDNYQAPN</sequence>